<dbReference type="GO" id="GO:0008360">
    <property type="term" value="P:regulation of cell shape"/>
    <property type="evidence" value="ECO:0007669"/>
    <property type="project" value="UniProtKB-KW"/>
</dbReference>
<evidence type="ECO:0000313" key="8">
    <source>
        <dbReference type="Proteomes" id="UP000229952"/>
    </source>
</evidence>
<dbReference type="Pfam" id="PF02388">
    <property type="entry name" value="FemAB"/>
    <property type="match status" value="2"/>
</dbReference>
<organism evidence="7 8">
    <name type="scientific">Candidatus Nealsonbacteria bacterium CG23_combo_of_CG06-09_8_20_14_all_37_18</name>
    <dbReference type="NCBI Taxonomy" id="1974720"/>
    <lineage>
        <taxon>Bacteria</taxon>
        <taxon>Candidatus Nealsoniibacteriota</taxon>
    </lineage>
</organism>
<evidence type="ECO:0000256" key="2">
    <source>
        <dbReference type="ARBA" id="ARBA00022679"/>
    </source>
</evidence>
<dbReference type="GO" id="GO:0009252">
    <property type="term" value="P:peptidoglycan biosynthetic process"/>
    <property type="evidence" value="ECO:0007669"/>
    <property type="project" value="UniProtKB-KW"/>
</dbReference>
<dbReference type="Gene3D" id="3.40.630.30">
    <property type="match status" value="1"/>
</dbReference>
<evidence type="ECO:0000256" key="1">
    <source>
        <dbReference type="ARBA" id="ARBA00009943"/>
    </source>
</evidence>
<keyword evidence="2" id="KW-0808">Transferase</keyword>
<evidence type="ECO:0008006" key="9">
    <source>
        <dbReference type="Google" id="ProtNLM"/>
    </source>
</evidence>
<dbReference type="PROSITE" id="PS51191">
    <property type="entry name" value="FEMABX"/>
    <property type="match status" value="1"/>
</dbReference>
<keyword evidence="3" id="KW-0133">Cell shape</keyword>
<keyword evidence="6" id="KW-0961">Cell wall biogenesis/degradation</keyword>
<evidence type="ECO:0000256" key="5">
    <source>
        <dbReference type="ARBA" id="ARBA00023315"/>
    </source>
</evidence>
<comment type="caution">
    <text evidence="7">The sequence shown here is derived from an EMBL/GenBank/DDBJ whole genome shotgun (WGS) entry which is preliminary data.</text>
</comment>
<dbReference type="InterPro" id="IPR003447">
    <property type="entry name" value="FEMABX"/>
</dbReference>
<comment type="similarity">
    <text evidence="1">Belongs to the FemABX family.</text>
</comment>
<name>A0A2G9YYF7_9BACT</name>
<dbReference type="PANTHER" id="PTHR36174">
    <property type="entry name" value="LIPID II:GLYCINE GLYCYLTRANSFERASE"/>
    <property type="match status" value="1"/>
</dbReference>
<reference evidence="7 8" key="1">
    <citation type="submission" date="2017-09" db="EMBL/GenBank/DDBJ databases">
        <title>Depth-based differentiation of microbial function through sediment-hosted aquifers and enrichment of novel symbionts in the deep terrestrial subsurface.</title>
        <authorList>
            <person name="Probst A.J."/>
            <person name="Ladd B."/>
            <person name="Jarett J.K."/>
            <person name="Geller-Mcgrath D.E."/>
            <person name="Sieber C.M."/>
            <person name="Emerson J.B."/>
            <person name="Anantharaman K."/>
            <person name="Thomas B.C."/>
            <person name="Malmstrom R."/>
            <person name="Stieglmeier M."/>
            <person name="Klingl A."/>
            <person name="Woyke T."/>
            <person name="Ryan C.M."/>
            <person name="Banfield J.F."/>
        </authorList>
    </citation>
    <scope>NUCLEOTIDE SEQUENCE [LARGE SCALE GENOMIC DNA]</scope>
    <source>
        <strain evidence="7">CG23_combo_of_CG06-09_8_20_14_all_37_18</strain>
    </source>
</reference>
<sequence length="337" mass="39999">MIISEIKEKEIWENFLLECEEKTFLQSWNWGEFQKMSGNKIWRLGIYNGEQLINVALVIKISARRGTFLLIQHLLEIEKKSLEILLERLKKIGREERATFIRLAPLWLKNEENEKIFKDLGFREAPMHANAYEATWKLDITLSEEELLTNMRKTTRYLIRQAMKNPDITVEKSEKLSDIEIYQKLNKEMAERQKFVPFSSEYIKNEFEVFSRANEVLWLFGKYKGEIAAGVLVIFWSGIGFYHQAASLTRYVKFSIPYLLQWEAIKEAKNRGCVLYDFWGFVDPRKNPRHPWAGPTLFKMGFGGRPYEYAKTQDFSLSPKYWLTFIFEKIRKIKRGL</sequence>
<dbReference type="PANTHER" id="PTHR36174:SF1">
    <property type="entry name" value="LIPID II:GLYCINE GLYCYLTRANSFERASE"/>
    <property type="match status" value="1"/>
</dbReference>
<dbReference type="GO" id="GO:0016755">
    <property type="term" value="F:aminoacyltransferase activity"/>
    <property type="evidence" value="ECO:0007669"/>
    <property type="project" value="InterPro"/>
</dbReference>
<keyword evidence="4" id="KW-0573">Peptidoglycan synthesis</keyword>
<evidence type="ECO:0000256" key="4">
    <source>
        <dbReference type="ARBA" id="ARBA00022984"/>
    </source>
</evidence>
<accession>A0A2G9YYF7</accession>
<keyword evidence="5" id="KW-0012">Acyltransferase</keyword>
<gene>
    <name evidence="7" type="ORF">COX35_01540</name>
</gene>
<dbReference type="InterPro" id="IPR050644">
    <property type="entry name" value="PG_Glycine_Bridge_Synth"/>
</dbReference>
<dbReference type="GO" id="GO:0071555">
    <property type="term" value="P:cell wall organization"/>
    <property type="evidence" value="ECO:0007669"/>
    <property type="project" value="UniProtKB-KW"/>
</dbReference>
<dbReference type="InterPro" id="IPR016181">
    <property type="entry name" value="Acyl_CoA_acyltransferase"/>
</dbReference>
<dbReference type="SUPFAM" id="SSF55729">
    <property type="entry name" value="Acyl-CoA N-acyltransferases (Nat)"/>
    <property type="match status" value="2"/>
</dbReference>
<proteinExistence type="inferred from homology"/>
<evidence type="ECO:0000313" key="7">
    <source>
        <dbReference type="EMBL" id="PIP24278.1"/>
    </source>
</evidence>
<evidence type="ECO:0000256" key="6">
    <source>
        <dbReference type="ARBA" id="ARBA00023316"/>
    </source>
</evidence>
<evidence type="ECO:0000256" key="3">
    <source>
        <dbReference type="ARBA" id="ARBA00022960"/>
    </source>
</evidence>
<dbReference type="Proteomes" id="UP000229952">
    <property type="component" value="Unassembled WGS sequence"/>
</dbReference>
<dbReference type="AlphaFoldDB" id="A0A2G9YYF7"/>
<dbReference type="EMBL" id="PCRQ01000039">
    <property type="protein sequence ID" value="PIP24278.1"/>
    <property type="molecule type" value="Genomic_DNA"/>
</dbReference>
<protein>
    <recommendedName>
        <fullName evidence="9">BioF2-like acetyltransferase domain-containing protein</fullName>
    </recommendedName>
</protein>